<comment type="caution">
    <text evidence="5">The sequence shown here is derived from an EMBL/GenBank/DDBJ whole genome shotgun (WGS) entry which is preliminary data.</text>
</comment>
<comment type="PTM">
    <text evidence="1">Topaquinone (TPQ) is generated by copper-dependent autoxidation of a specific tyrosyl residue.</text>
</comment>
<dbReference type="InterPro" id="IPR000269">
    <property type="entry name" value="Cu_amine_oxidase"/>
</dbReference>
<dbReference type="GO" id="GO:0008131">
    <property type="term" value="F:primary methylamine oxidase activity"/>
    <property type="evidence" value="ECO:0007669"/>
    <property type="project" value="InterPro"/>
</dbReference>
<dbReference type="GO" id="GO:0048038">
    <property type="term" value="F:quinone binding"/>
    <property type="evidence" value="ECO:0007669"/>
    <property type="project" value="InterPro"/>
</dbReference>
<organism evidence="5 6">
    <name type="scientific">Miscanthus lutarioriparius</name>
    <dbReference type="NCBI Taxonomy" id="422564"/>
    <lineage>
        <taxon>Eukaryota</taxon>
        <taxon>Viridiplantae</taxon>
        <taxon>Streptophyta</taxon>
        <taxon>Embryophyta</taxon>
        <taxon>Tracheophyta</taxon>
        <taxon>Spermatophyta</taxon>
        <taxon>Magnoliopsida</taxon>
        <taxon>Liliopsida</taxon>
        <taxon>Poales</taxon>
        <taxon>Poaceae</taxon>
        <taxon>PACMAD clade</taxon>
        <taxon>Panicoideae</taxon>
        <taxon>Andropogonodae</taxon>
        <taxon>Andropogoneae</taxon>
        <taxon>Saccharinae</taxon>
        <taxon>Miscanthus</taxon>
    </lineage>
</organism>
<comment type="cofactor">
    <cofactor evidence="1">
        <name>Cu cation</name>
        <dbReference type="ChEBI" id="CHEBI:23378"/>
    </cofactor>
    <text evidence="1">Contains 1 topaquinone per subunit.</text>
</comment>
<gene>
    <name evidence="5" type="ORF">NCGR_LOCUS67694</name>
</gene>
<evidence type="ECO:0000256" key="2">
    <source>
        <dbReference type="SAM" id="MobiDB-lite"/>
    </source>
</evidence>
<name>A0A811SN59_9POAL</name>
<dbReference type="Gene3D" id="3.10.450.40">
    <property type="match status" value="1"/>
</dbReference>
<feature type="domain" description="Copper amine oxidase N2-terminal" evidence="4">
    <location>
        <begin position="23"/>
        <end position="71"/>
    </location>
</feature>
<dbReference type="EC" id="1.4.3.-" evidence="1"/>
<dbReference type="SUPFAM" id="SSF54416">
    <property type="entry name" value="Amine oxidase N-terminal region"/>
    <property type="match status" value="1"/>
</dbReference>
<evidence type="ECO:0000256" key="3">
    <source>
        <dbReference type="SAM" id="SignalP"/>
    </source>
</evidence>
<feature type="signal peptide" evidence="3">
    <location>
        <begin position="1"/>
        <end position="18"/>
    </location>
</feature>
<accession>A0A811SN59</accession>
<dbReference type="InterPro" id="IPR015800">
    <property type="entry name" value="Cu_amine_oxidase_N2"/>
</dbReference>
<dbReference type="PANTHER" id="PTHR10638">
    <property type="entry name" value="COPPER AMINE OXIDASE"/>
    <property type="match status" value="1"/>
</dbReference>
<sequence length="337" mass="36402">MMLAVLAVLLVSTAVAAASSHPHPLDPPSAAELTAVRAAVLASPLVPARPLYFHYVGLDEPEKPEVLSYASGAGAGASTAPPPAARARHRSSRWPVPRALRRRHRRLRAVRPLARRPPRRGLPDDDDGGPGRGNGAAARAPSLRGLRAAARAERQRRRLRGDLQGVVRRRPAVLRRRQGGDGEDAVLRDRRVDQLLRAAAGGRDAGGGRVAIVGYRDRVVEPVPKAEGTDYRAEKLGPPFTGPATAPGVVVQPEGSGFHIDGRVVRYSVTSTAVRDRIIVDEWTEPTPLVIYMFLLYYYCYLLRIHAKTTDSVTAGARTGSSVRGHHVLHQHASCVD</sequence>
<feature type="chain" id="PRO_5032658204" description="Amine oxidase" evidence="3">
    <location>
        <begin position="19"/>
        <end position="337"/>
    </location>
</feature>
<feature type="region of interest" description="Disordered" evidence="2">
    <location>
        <begin position="72"/>
        <end position="157"/>
    </location>
</feature>
<dbReference type="GO" id="GO:0005507">
    <property type="term" value="F:copper ion binding"/>
    <property type="evidence" value="ECO:0007669"/>
    <property type="project" value="InterPro"/>
</dbReference>
<dbReference type="GO" id="GO:0009308">
    <property type="term" value="P:amine metabolic process"/>
    <property type="evidence" value="ECO:0007669"/>
    <property type="project" value="UniProtKB-UniRule"/>
</dbReference>
<dbReference type="AlphaFoldDB" id="A0A811SN59"/>
<keyword evidence="3" id="KW-0732">Signal</keyword>
<dbReference type="InterPro" id="IPR016182">
    <property type="entry name" value="Cu_amine_oxidase_N-reg"/>
</dbReference>
<keyword evidence="1" id="KW-0560">Oxidoreductase</keyword>
<dbReference type="PANTHER" id="PTHR10638:SF67">
    <property type="entry name" value="AMINE OXIDASE"/>
    <property type="match status" value="1"/>
</dbReference>
<keyword evidence="1" id="KW-0186">Copper</keyword>
<evidence type="ECO:0000259" key="4">
    <source>
        <dbReference type="Pfam" id="PF02727"/>
    </source>
</evidence>
<dbReference type="EMBL" id="CAJGYO010000802">
    <property type="protein sequence ID" value="CAD6343596.1"/>
    <property type="molecule type" value="Genomic_DNA"/>
</dbReference>
<evidence type="ECO:0000313" key="6">
    <source>
        <dbReference type="Proteomes" id="UP000604825"/>
    </source>
</evidence>
<dbReference type="Pfam" id="PF02727">
    <property type="entry name" value="Cu_amine_oxidN2"/>
    <property type="match status" value="1"/>
</dbReference>
<proteinExistence type="inferred from homology"/>
<dbReference type="Proteomes" id="UP000604825">
    <property type="component" value="Unassembled WGS sequence"/>
</dbReference>
<keyword evidence="1" id="KW-0801">TPQ</keyword>
<comment type="similarity">
    <text evidence="1">Belongs to the copper/topaquinone oxidase family.</text>
</comment>
<evidence type="ECO:0000256" key="1">
    <source>
        <dbReference type="RuleBase" id="RU000672"/>
    </source>
</evidence>
<evidence type="ECO:0000313" key="5">
    <source>
        <dbReference type="EMBL" id="CAD6343596.1"/>
    </source>
</evidence>
<feature type="compositionally biased region" description="Basic residues" evidence="2">
    <location>
        <begin position="99"/>
        <end position="119"/>
    </location>
</feature>
<keyword evidence="1" id="KW-0479">Metal-binding</keyword>
<dbReference type="OrthoDB" id="5379943at2759"/>
<protein>
    <recommendedName>
        <fullName evidence="1">Amine oxidase</fullName>
        <ecNumber evidence="1">1.4.3.-</ecNumber>
    </recommendedName>
</protein>
<keyword evidence="6" id="KW-1185">Reference proteome</keyword>
<reference evidence="5" key="1">
    <citation type="submission" date="2020-10" db="EMBL/GenBank/DDBJ databases">
        <authorList>
            <person name="Han B."/>
            <person name="Lu T."/>
            <person name="Zhao Q."/>
            <person name="Huang X."/>
            <person name="Zhao Y."/>
        </authorList>
    </citation>
    <scope>NUCLEOTIDE SEQUENCE</scope>
</reference>
<feature type="compositionally biased region" description="Low complexity" evidence="2">
    <location>
        <begin position="135"/>
        <end position="149"/>
    </location>
</feature>